<name>T1ILM6_STRMM</name>
<dbReference type="GO" id="GO:0042254">
    <property type="term" value="P:ribosome biogenesis"/>
    <property type="evidence" value="ECO:0007669"/>
    <property type="project" value="UniProtKB-KW"/>
</dbReference>
<keyword evidence="31" id="KW-1185">Reference proteome</keyword>
<evidence type="ECO:0000256" key="28">
    <source>
        <dbReference type="ARBA" id="ARBA00093474"/>
    </source>
</evidence>
<evidence type="ECO:0000256" key="25">
    <source>
        <dbReference type="ARBA" id="ARBA00068351"/>
    </source>
</evidence>
<feature type="domain" description="RIO kinase" evidence="29">
    <location>
        <begin position="493"/>
        <end position="735"/>
    </location>
</feature>
<keyword evidence="19" id="KW-0391">Immunity</keyword>
<keyword evidence="17" id="KW-0067">ATP-binding</keyword>
<proteinExistence type="inferred from homology"/>
<dbReference type="PANTHER" id="PTHR45723">
    <property type="entry name" value="SERINE/THREONINE-PROTEIN KINASE RIO1"/>
    <property type="match status" value="1"/>
</dbReference>
<evidence type="ECO:0000256" key="2">
    <source>
        <dbReference type="ARBA" id="ARBA00004177"/>
    </source>
</evidence>
<evidence type="ECO:0000256" key="17">
    <source>
        <dbReference type="ARBA" id="ARBA00022840"/>
    </source>
</evidence>
<keyword evidence="11" id="KW-0399">Innate immunity</keyword>
<dbReference type="eggNOG" id="KOG2269">
    <property type="taxonomic scope" value="Eukaryota"/>
</dbReference>
<comment type="similarity">
    <text evidence="5">Belongs to the protein kinase superfamily. RIO-type Ser/Thr kinase family.</text>
</comment>
<comment type="subunit">
    <text evidence="28">Component of the commander complex that is essential for endosomal recycling of transmembrane cargos; the commander complex is composed of the CCC subcomplex and the retriever subcomplex. Component of the heterotrimeric retriever complex consisting of VPS26C, VPS29 and VPS35L; within the complex interacts with VPS35L. Interacts with SNX17 (via C-terminus); the interaction is direct and associates SNX17 with the retriever complex. Interacts with SNX31; the interaction is direct.</text>
</comment>
<accession>T1ILM6</accession>
<evidence type="ECO:0000259" key="29">
    <source>
        <dbReference type="SMART" id="SM00090"/>
    </source>
</evidence>
<dbReference type="GO" id="GO:0051607">
    <property type="term" value="P:defense response to virus"/>
    <property type="evidence" value="ECO:0007669"/>
    <property type="project" value="UniProtKB-KW"/>
</dbReference>
<comment type="function">
    <text evidence="27">Component of the commander complex that is essential for endosomal recycling of transmembrane cargos; the commander complex is composed of the CCC subcomplex and the retriever subcomplex. Component of the retriever complex, which is a heterotrimeric complex related to retromer cargo-selective complex (CSC) and essential for retromer-independent retrieval and recycling of numerous cargos such as integrin alpha-5/beta-1 (ITGA5:ITGB1). The recruitment of the retriever complex to the endosomal membrane involves CCC and WASH complexes. In the endosomes, drives the retriever and recycling of NxxY-motif-containing cargo proteins by coupling to SNX17, a cargo essential for the homeostatic maintenance of numerous cell surface proteins associated with processes that include cell migration, cell adhesion, nutrient supply and cell signaling.</text>
</comment>
<dbReference type="Gene3D" id="3.30.200.20">
    <property type="entry name" value="Phosphorylase Kinase, domain 1"/>
    <property type="match status" value="1"/>
</dbReference>
<evidence type="ECO:0000256" key="9">
    <source>
        <dbReference type="ARBA" id="ARBA00022527"/>
    </source>
</evidence>
<keyword evidence="7" id="KW-0963">Cytoplasm</keyword>
<reference evidence="30" key="2">
    <citation type="submission" date="2015-02" db="UniProtKB">
        <authorList>
            <consortium name="EnsemblMetazoa"/>
        </authorList>
    </citation>
    <scope>IDENTIFICATION</scope>
</reference>
<evidence type="ECO:0000256" key="3">
    <source>
        <dbReference type="ARBA" id="ARBA00004496"/>
    </source>
</evidence>
<evidence type="ECO:0000256" key="8">
    <source>
        <dbReference type="ARBA" id="ARBA00022517"/>
    </source>
</evidence>
<sequence length="799" mass="90533">MATVFDIRLKKVNKVYHEGDTVSGVVVIVSKNEVKHEGITLNLDGAVGLQLSSKSVGLFDAFYNSVKPIQLINYTLEMAKPGKIPSGKTEMPFEFPLKPKGSKSLFETYHGVFVNIQYLLKCEMKRGLLNKDLQKIQEFIVEYRANAERAFSKPVSFCITPDSMQNIKEKTKIPTFKVKGHLDSTVCCLTQPFTGELVIEHCDMPIKSIELQLVRLETCGCAEGYAKDATEIQNIQIGEGDVCRAVSIPIYMIFPRLFTCPTLVTTNFKVDMEGSTAEVLPIPEFNAWNVKPTSQPCSLADVMSEELAQSLELKDKLHQTKIIHDTLQVTDVVSEESKDGNTNSDLLLAQMLQMEYDKEYDDILKRKEEKFNGTNKVSISFANYRKMPEGFYESDSSSEGEDAEFREWDSFEESEKSSPVVGKTGFTKQGTTITTKHDATICGRRNACRVMGFPPGFLTGDAGGFDMKLSNSVYNHLKVHSMTEQKRTKRLHDKVEKSTVEQVLDPKTRLIVYKIINSGVLENVNGIVSTGKESVVLHAEGGKTETQLVPMECALKVYKTTLNEFKSRDKYIRDDYRFKERFNKQNPRKIIRLWAEKEMHNLNRIHQAGISCPEVITLKKHVLVMSFIGTDAKPAPKLKEVELSSEQFQDAYKQTIDIMQKLFSVCKLIHADLSEYNLLWHNNNVWVIDVSQSIEVTHPQAFEFLYRDCCNISTFFSKLITNVLSGKELFTAVCGLTFPGEGTELLSQIQDFERNEEFLAHGVSDKNYSFDYMFDLSQKEAEKKQQSENLTQEALPKAE</sequence>
<dbReference type="PhylomeDB" id="T1ILM6"/>
<dbReference type="InterPro" id="IPR000687">
    <property type="entry name" value="RIO_kinase"/>
</dbReference>
<keyword evidence="14" id="KW-0547">Nucleotide-binding</keyword>
<evidence type="ECO:0000256" key="22">
    <source>
        <dbReference type="ARBA" id="ARBA00048679"/>
    </source>
</evidence>
<evidence type="ECO:0000256" key="4">
    <source>
        <dbReference type="ARBA" id="ARBA00009100"/>
    </source>
</evidence>
<evidence type="ECO:0000256" key="10">
    <source>
        <dbReference type="ARBA" id="ARBA00022553"/>
    </source>
</evidence>
<dbReference type="InterPro" id="IPR051272">
    <property type="entry name" value="RIO-type_Ser/Thr_kinase"/>
</dbReference>
<evidence type="ECO:0000256" key="27">
    <source>
        <dbReference type="ARBA" id="ARBA00093280"/>
    </source>
</evidence>
<evidence type="ECO:0000256" key="1">
    <source>
        <dbReference type="ARBA" id="ARBA00001946"/>
    </source>
</evidence>
<dbReference type="eggNOG" id="KOG2717">
    <property type="taxonomic scope" value="Eukaryota"/>
</dbReference>
<dbReference type="InterPro" id="IPR028934">
    <property type="entry name" value="Vps26-related"/>
</dbReference>
<evidence type="ECO:0000256" key="14">
    <source>
        <dbReference type="ARBA" id="ARBA00022741"/>
    </source>
</evidence>
<dbReference type="FunFam" id="3.30.200.20:FF:000200">
    <property type="entry name" value="Serine/threonine-protein kinase RIO3"/>
    <property type="match status" value="1"/>
</dbReference>
<dbReference type="Pfam" id="PF01163">
    <property type="entry name" value="RIO1"/>
    <property type="match status" value="1"/>
</dbReference>
<dbReference type="InterPro" id="IPR014756">
    <property type="entry name" value="Ig_E-set"/>
</dbReference>
<dbReference type="GO" id="GO:0046872">
    <property type="term" value="F:metal ion binding"/>
    <property type="evidence" value="ECO:0007669"/>
    <property type="project" value="UniProtKB-KW"/>
</dbReference>
<keyword evidence="8" id="KW-0690">Ribosome biogenesis</keyword>
<dbReference type="SUPFAM" id="SSF81296">
    <property type="entry name" value="E set domains"/>
    <property type="match status" value="1"/>
</dbReference>
<dbReference type="STRING" id="126957.T1ILM6"/>
<dbReference type="FunFam" id="1.10.510.10:FF:000254">
    <property type="entry name" value="Serine/threonine-protein kinase RIO3"/>
    <property type="match status" value="1"/>
</dbReference>
<evidence type="ECO:0000256" key="15">
    <source>
        <dbReference type="ARBA" id="ARBA00022753"/>
    </source>
</evidence>
<dbReference type="HOGENOM" id="CLU_352097_0_0_1"/>
<comment type="cofactor">
    <cofactor evidence="1">
        <name>Mg(2+)</name>
        <dbReference type="ChEBI" id="CHEBI:18420"/>
    </cofactor>
</comment>
<evidence type="ECO:0000256" key="6">
    <source>
        <dbReference type="ARBA" id="ARBA00012513"/>
    </source>
</evidence>
<keyword evidence="9" id="KW-0723">Serine/threonine-protein kinase</keyword>
<keyword evidence="20" id="KW-0051">Antiviral defense</keyword>
<keyword evidence="16" id="KW-0418">Kinase</keyword>
<comment type="catalytic activity">
    <reaction evidence="22">
        <text>L-seryl-[protein] + ATP = O-phospho-L-seryl-[protein] + ADP + H(+)</text>
        <dbReference type="Rhea" id="RHEA:17989"/>
        <dbReference type="Rhea" id="RHEA-COMP:9863"/>
        <dbReference type="Rhea" id="RHEA-COMP:11604"/>
        <dbReference type="ChEBI" id="CHEBI:15378"/>
        <dbReference type="ChEBI" id="CHEBI:29999"/>
        <dbReference type="ChEBI" id="CHEBI:30616"/>
        <dbReference type="ChEBI" id="CHEBI:83421"/>
        <dbReference type="ChEBI" id="CHEBI:456216"/>
        <dbReference type="EC" id="2.7.11.1"/>
    </reaction>
</comment>
<dbReference type="InterPro" id="IPR018934">
    <property type="entry name" value="RIO_dom"/>
</dbReference>
<keyword evidence="15" id="KW-0967">Endosome</keyword>
<keyword evidence="10" id="KW-0597">Phosphoprotein</keyword>
<evidence type="ECO:0000256" key="12">
    <source>
        <dbReference type="ARBA" id="ARBA00022679"/>
    </source>
</evidence>
<comment type="catalytic activity">
    <reaction evidence="21">
        <text>L-threonyl-[protein] + ATP = O-phospho-L-threonyl-[protein] + ADP + H(+)</text>
        <dbReference type="Rhea" id="RHEA:46608"/>
        <dbReference type="Rhea" id="RHEA-COMP:11060"/>
        <dbReference type="Rhea" id="RHEA-COMP:11605"/>
        <dbReference type="ChEBI" id="CHEBI:15378"/>
        <dbReference type="ChEBI" id="CHEBI:30013"/>
        <dbReference type="ChEBI" id="CHEBI:30616"/>
        <dbReference type="ChEBI" id="CHEBI:61977"/>
        <dbReference type="ChEBI" id="CHEBI:456216"/>
        <dbReference type="EC" id="2.7.11.1"/>
    </reaction>
</comment>
<keyword evidence="13" id="KW-0479">Metal-binding</keyword>
<evidence type="ECO:0000256" key="13">
    <source>
        <dbReference type="ARBA" id="ARBA00022723"/>
    </source>
</evidence>
<dbReference type="Proteomes" id="UP000014500">
    <property type="component" value="Unassembled WGS sequence"/>
</dbReference>
<dbReference type="EC" id="2.7.11.1" evidence="6"/>
<evidence type="ECO:0000256" key="19">
    <source>
        <dbReference type="ARBA" id="ARBA00022859"/>
    </source>
</evidence>
<dbReference type="SUPFAM" id="SSF56112">
    <property type="entry name" value="Protein kinase-like (PK-like)"/>
    <property type="match status" value="1"/>
</dbReference>
<evidence type="ECO:0000313" key="31">
    <source>
        <dbReference type="Proteomes" id="UP000014500"/>
    </source>
</evidence>
<organism evidence="30 31">
    <name type="scientific">Strigamia maritima</name>
    <name type="common">European centipede</name>
    <name type="synonym">Geophilus maritimus</name>
    <dbReference type="NCBI Taxonomy" id="126957"/>
    <lineage>
        <taxon>Eukaryota</taxon>
        <taxon>Metazoa</taxon>
        <taxon>Ecdysozoa</taxon>
        <taxon>Arthropoda</taxon>
        <taxon>Myriapoda</taxon>
        <taxon>Chilopoda</taxon>
        <taxon>Pleurostigmophora</taxon>
        <taxon>Geophilomorpha</taxon>
        <taxon>Linotaeniidae</taxon>
        <taxon>Strigamia</taxon>
    </lineage>
</organism>
<evidence type="ECO:0000256" key="5">
    <source>
        <dbReference type="ARBA" id="ARBA00009196"/>
    </source>
</evidence>
<dbReference type="InterPro" id="IPR014752">
    <property type="entry name" value="Arrestin-like_C"/>
</dbReference>
<evidence type="ECO:0000313" key="30">
    <source>
        <dbReference type="EnsemblMetazoa" id="SMAR001861-PA"/>
    </source>
</evidence>
<dbReference type="GO" id="GO:0006886">
    <property type="term" value="P:intracellular protein transport"/>
    <property type="evidence" value="ECO:0007669"/>
    <property type="project" value="InterPro"/>
</dbReference>
<dbReference type="Gene3D" id="1.10.510.10">
    <property type="entry name" value="Transferase(Phosphotransferase) domain 1"/>
    <property type="match status" value="1"/>
</dbReference>
<keyword evidence="12" id="KW-0808">Transferase</keyword>
<dbReference type="AlphaFoldDB" id="T1ILM6"/>
<evidence type="ECO:0000256" key="24">
    <source>
        <dbReference type="ARBA" id="ARBA00067597"/>
    </source>
</evidence>
<comment type="subunit">
    <text evidence="23">Interacts with CASP10. Interacts with IRF3; RIOK3 probably mediates the interaction of TBK1 with IRF3. Associated with 40S pre-ribosomal particles.</text>
</comment>
<dbReference type="FunFam" id="2.60.40.640:FF:000009">
    <property type="entry name" value="Down syndrome critical region protein 3"/>
    <property type="match status" value="1"/>
</dbReference>
<evidence type="ECO:0000256" key="7">
    <source>
        <dbReference type="ARBA" id="ARBA00022490"/>
    </source>
</evidence>
<reference evidence="31" key="1">
    <citation type="submission" date="2011-05" db="EMBL/GenBank/DDBJ databases">
        <authorList>
            <person name="Richards S.R."/>
            <person name="Qu J."/>
            <person name="Jiang H."/>
            <person name="Jhangiani S.N."/>
            <person name="Agravi P."/>
            <person name="Goodspeed R."/>
            <person name="Gross S."/>
            <person name="Mandapat C."/>
            <person name="Jackson L."/>
            <person name="Mathew T."/>
            <person name="Pu L."/>
            <person name="Thornton R."/>
            <person name="Saada N."/>
            <person name="Wilczek-Boney K.B."/>
            <person name="Lee S."/>
            <person name="Kovar C."/>
            <person name="Wu Y."/>
            <person name="Scherer S.E."/>
            <person name="Worley K.C."/>
            <person name="Muzny D.M."/>
            <person name="Gibbs R."/>
        </authorList>
    </citation>
    <scope>NUCLEOTIDE SEQUENCE</scope>
    <source>
        <strain evidence="31">Brora</strain>
    </source>
</reference>
<evidence type="ECO:0000256" key="18">
    <source>
        <dbReference type="ARBA" id="ARBA00022842"/>
    </source>
</evidence>
<evidence type="ECO:0000256" key="16">
    <source>
        <dbReference type="ARBA" id="ARBA00022777"/>
    </source>
</evidence>
<dbReference type="InterPro" id="IPR018935">
    <property type="entry name" value="RIO_kinase_CS"/>
</dbReference>
<dbReference type="EnsemblMetazoa" id="SMAR001861-RA">
    <property type="protein sequence ID" value="SMAR001861-PA"/>
    <property type="gene ID" value="SMAR001861"/>
</dbReference>
<evidence type="ECO:0000256" key="20">
    <source>
        <dbReference type="ARBA" id="ARBA00023118"/>
    </source>
</evidence>
<dbReference type="GO" id="GO:0045087">
    <property type="term" value="P:innate immune response"/>
    <property type="evidence" value="ECO:0007669"/>
    <property type="project" value="UniProtKB-KW"/>
</dbReference>
<evidence type="ECO:0000256" key="23">
    <source>
        <dbReference type="ARBA" id="ARBA00064322"/>
    </source>
</evidence>
<evidence type="ECO:0000256" key="11">
    <source>
        <dbReference type="ARBA" id="ARBA00022588"/>
    </source>
</evidence>
<dbReference type="CDD" id="cd05146">
    <property type="entry name" value="RIO3_euk"/>
    <property type="match status" value="1"/>
</dbReference>
<dbReference type="GO" id="GO:0005524">
    <property type="term" value="F:ATP binding"/>
    <property type="evidence" value="ECO:0007669"/>
    <property type="project" value="UniProtKB-KW"/>
</dbReference>
<dbReference type="GO" id="GO:0004674">
    <property type="term" value="F:protein serine/threonine kinase activity"/>
    <property type="evidence" value="ECO:0007669"/>
    <property type="project" value="UniProtKB-KW"/>
</dbReference>
<keyword evidence="18" id="KW-0460">Magnesium</keyword>
<comment type="subcellular location">
    <subcellularLocation>
        <location evidence="3">Cytoplasm</location>
    </subcellularLocation>
    <subcellularLocation>
        <location evidence="2">Endosome</location>
    </subcellularLocation>
</comment>
<evidence type="ECO:0000256" key="26">
    <source>
        <dbReference type="ARBA" id="ARBA00076006"/>
    </source>
</evidence>
<dbReference type="Gene3D" id="2.60.40.640">
    <property type="match status" value="2"/>
</dbReference>
<dbReference type="SMART" id="SM00090">
    <property type="entry name" value="RIO"/>
    <property type="match status" value="1"/>
</dbReference>
<dbReference type="InterPro" id="IPR011009">
    <property type="entry name" value="Kinase-like_dom_sf"/>
</dbReference>
<dbReference type="GO" id="GO:0005768">
    <property type="term" value="C:endosome"/>
    <property type="evidence" value="ECO:0007669"/>
    <property type="project" value="UniProtKB-SubCell"/>
</dbReference>
<comment type="similarity">
    <text evidence="4">Belongs to the VPS26 family.</text>
</comment>
<dbReference type="EMBL" id="JH430855">
    <property type="status" value="NOT_ANNOTATED_CDS"/>
    <property type="molecule type" value="Genomic_DNA"/>
</dbReference>
<evidence type="ECO:0000256" key="21">
    <source>
        <dbReference type="ARBA" id="ARBA00047899"/>
    </source>
</evidence>
<dbReference type="Pfam" id="PF03643">
    <property type="entry name" value="Vps26"/>
    <property type="match status" value="1"/>
</dbReference>
<dbReference type="PROSITE" id="PS01245">
    <property type="entry name" value="RIO1"/>
    <property type="match status" value="1"/>
</dbReference>
<protein>
    <recommendedName>
        <fullName evidence="25">Serine/threonine-protein kinase RIO3</fullName>
        <ecNumber evidence="6">2.7.11.1</ecNumber>
    </recommendedName>
    <alternativeName>
        <fullName evidence="26">RIO kinase 3</fullName>
    </alternativeName>
    <alternativeName>
        <fullName evidence="24">Vacuolar protein sorting-associated protein 26C</fullName>
    </alternativeName>
</protein>